<dbReference type="EMBL" id="CP034338">
    <property type="protein sequence ID" value="AZL67948.1"/>
    <property type="molecule type" value="Genomic_DNA"/>
</dbReference>
<reference evidence="1 2" key="1">
    <citation type="submission" date="2018-12" db="EMBL/GenBank/DDBJ databases">
        <authorList>
            <person name="Li S."/>
            <person name="Yang R."/>
            <person name="Chen G."/>
            <person name="Zou L."/>
            <person name="Zhang C."/>
            <person name="Chen Y."/>
            <person name="Liu Z."/>
            <person name="Li Y."/>
            <person name="Yan Y."/>
            <person name="Huang M."/>
            <person name="Chen T."/>
        </authorList>
    </citation>
    <scope>NUCLEOTIDE SEQUENCE [LARGE SCALE GENOMIC DNA]</scope>
    <source>
        <strain evidence="1 2">1257</strain>
    </source>
</reference>
<dbReference type="AlphaFoldDB" id="A0A3Q8U034"/>
<protein>
    <submittedName>
        <fullName evidence="1">Uncharacterized protein</fullName>
    </submittedName>
</protein>
<gene>
    <name evidence="1" type="ORF">EJA05_09410</name>
</gene>
<sequence>MAKTSKDTDEGTELPTPVVQTVTFIDQAYDRRKLFLPNWAELVVVRGVVEVKSDDTLALEYLRNRSDFKEQEA</sequence>
<evidence type="ECO:0000313" key="2">
    <source>
        <dbReference type="Proteomes" id="UP000268230"/>
    </source>
</evidence>
<name>A0A3Q8U034_9PSED</name>
<dbReference type="Proteomes" id="UP000268230">
    <property type="component" value="Chromosome"/>
</dbReference>
<organism evidence="1 2">
    <name type="scientific">Pseudomonas entomophila</name>
    <dbReference type="NCBI Taxonomy" id="312306"/>
    <lineage>
        <taxon>Bacteria</taxon>
        <taxon>Pseudomonadati</taxon>
        <taxon>Pseudomonadota</taxon>
        <taxon>Gammaproteobacteria</taxon>
        <taxon>Pseudomonadales</taxon>
        <taxon>Pseudomonadaceae</taxon>
        <taxon>Pseudomonas</taxon>
    </lineage>
</organism>
<accession>A0A3Q8U034</accession>
<evidence type="ECO:0000313" key="1">
    <source>
        <dbReference type="EMBL" id="AZL67948.1"/>
    </source>
</evidence>
<dbReference type="OrthoDB" id="6960643at2"/>
<proteinExistence type="predicted"/>
<dbReference type="KEGG" id="pory:EJA05_09410"/>